<reference evidence="1" key="1">
    <citation type="submission" date="2023-06" db="EMBL/GenBank/DDBJ databases">
        <authorList>
            <person name="Delattre M."/>
        </authorList>
    </citation>
    <scope>NUCLEOTIDE SEQUENCE</scope>
    <source>
        <strain evidence="1">AF72</strain>
    </source>
</reference>
<dbReference type="EMBL" id="CATQJA010000229">
    <property type="protein sequence ID" value="CAJ0558324.1"/>
    <property type="molecule type" value="Genomic_DNA"/>
</dbReference>
<comment type="caution">
    <text evidence="1">The sequence shown here is derived from an EMBL/GenBank/DDBJ whole genome shotgun (WGS) entry which is preliminary data.</text>
</comment>
<evidence type="ECO:0000313" key="1">
    <source>
        <dbReference type="EMBL" id="CAJ0558324.1"/>
    </source>
</evidence>
<name>A0AA36C5A5_9BILA</name>
<sequence>MTAEYWEQYRDCADTVETLGVDCFGDDRESMSDFAKYFNNAHLSDVTLMCGEERDSTELSLKHKGAELPFHE</sequence>
<organism evidence="1 2">
    <name type="scientific">Mesorhabditis spiculigera</name>
    <dbReference type="NCBI Taxonomy" id="96644"/>
    <lineage>
        <taxon>Eukaryota</taxon>
        <taxon>Metazoa</taxon>
        <taxon>Ecdysozoa</taxon>
        <taxon>Nematoda</taxon>
        <taxon>Chromadorea</taxon>
        <taxon>Rhabditida</taxon>
        <taxon>Rhabditina</taxon>
        <taxon>Rhabditomorpha</taxon>
        <taxon>Rhabditoidea</taxon>
        <taxon>Rhabditidae</taxon>
        <taxon>Mesorhabditinae</taxon>
        <taxon>Mesorhabditis</taxon>
    </lineage>
</organism>
<gene>
    <name evidence="1" type="ORF">MSPICULIGERA_LOCUS946</name>
</gene>
<dbReference type="AlphaFoldDB" id="A0AA36C5A5"/>
<keyword evidence="2" id="KW-1185">Reference proteome</keyword>
<evidence type="ECO:0000313" key="2">
    <source>
        <dbReference type="Proteomes" id="UP001177023"/>
    </source>
</evidence>
<feature type="non-terminal residue" evidence="1">
    <location>
        <position position="72"/>
    </location>
</feature>
<accession>A0AA36C5A5</accession>
<proteinExistence type="predicted"/>
<protein>
    <submittedName>
        <fullName evidence="1">Uncharacterized protein</fullName>
    </submittedName>
</protein>
<dbReference type="Proteomes" id="UP001177023">
    <property type="component" value="Unassembled WGS sequence"/>
</dbReference>